<dbReference type="Proteomes" id="UP000097718">
    <property type="component" value="Segment"/>
</dbReference>
<dbReference type="RefSeq" id="YP_009022074.1">
    <property type="nucleotide sequence ID" value="NC_023894.1"/>
</dbReference>
<organism evidence="1 2">
    <name type="scientific">Pygoscelis adeliae papillomavirus 1</name>
    <dbReference type="NCBI Taxonomy" id="1480065"/>
    <lineage>
        <taxon>Viruses</taxon>
        <taxon>Monodnaviria</taxon>
        <taxon>Shotokuvirae</taxon>
        <taxon>Cossaviricota</taxon>
        <taxon>Papovaviricetes</taxon>
        <taxon>Zurhausenvirales</taxon>
        <taxon>Papillomaviridae</taxon>
        <taxon>Firstpapillomavirinae</taxon>
        <taxon>Treisepsilonpapillomavirus</taxon>
        <taxon>Treisepsilonpapillomavirus 1</taxon>
    </lineage>
</organism>
<proteinExistence type="predicted"/>
<evidence type="ECO:0000313" key="1">
    <source>
        <dbReference type="EMBL" id="AHN65800.1"/>
    </source>
</evidence>
<protein>
    <submittedName>
        <fullName evidence="1">E9</fullName>
    </submittedName>
</protein>
<sequence>MPTIYYPNWETVYLIRDPENLPMDGMTSVTLRTNSDQQSWRCCNLALPIFLKRAGDGLRLRCIDQHLPTLTRRITGTADRIPTQDTRLDVLVDLGWRTEYLLRTRLPWNTCTVITPTENLCSLYQLLGPSTQEAAERRRDLMVALLELNTERRQRHLRRGRMRGMSYYNAY</sequence>
<accession>X2JSD9</accession>
<dbReference type="EMBL" id="KJ173785">
    <property type="protein sequence ID" value="AHN65800.1"/>
    <property type="molecule type" value="Genomic_DNA"/>
</dbReference>
<evidence type="ECO:0000313" key="2">
    <source>
        <dbReference type="Proteomes" id="UP000097718"/>
    </source>
</evidence>
<keyword evidence="2" id="KW-1185">Reference proteome</keyword>
<dbReference type="GeneID" id="18983196"/>
<name>X2JSD9_9PAPI</name>
<dbReference type="KEGG" id="vg:18983196"/>
<reference evidence="1 2" key="1">
    <citation type="journal article" date="2014" name="J. Gen. Virol.">
        <title>A novel papillomavirus in Adelie penguin (Pygoscelis adeliae) faeces sampled at the Cape Crozier colony, Antarctica.</title>
        <authorList>
            <person name="Varsani A."/>
            <person name="Kraberger S."/>
            <person name="Jennings S."/>
            <person name="Porzig E.L."/>
            <person name="Julian L."/>
            <person name="Massaro M."/>
            <person name="Pollard A."/>
            <person name="Ballard G."/>
            <person name="Ainley D.G."/>
        </authorList>
    </citation>
    <scope>NUCLEOTIDE SEQUENCE [LARGE SCALE GENOMIC DNA]</scope>
    <source>
        <strain evidence="1">Crozier_2013</strain>
    </source>
</reference>